<dbReference type="AlphaFoldDB" id="A0A5N5QKJ6"/>
<dbReference type="Proteomes" id="UP000383932">
    <property type="component" value="Unassembled WGS sequence"/>
</dbReference>
<gene>
    <name evidence="2" type="ORF">CTheo_4763</name>
</gene>
<dbReference type="OrthoDB" id="420564at2759"/>
<reference evidence="2 3" key="1">
    <citation type="journal article" date="2019" name="Fungal Biol. Biotechnol.">
        <title>Draft genome sequence of fastidious pathogen Ceratobasidium theobromae, which causes vascular-streak dieback in Theobroma cacao.</title>
        <authorList>
            <person name="Ali S.S."/>
            <person name="Asman A."/>
            <person name="Shao J."/>
            <person name="Firmansyah A.P."/>
            <person name="Susilo A.W."/>
            <person name="Rosmana A."/>
            <person name="McMahon P."/>
            <person name="Junaid M."/>
            <person name="Guest D."/>
            <person name="Kheng T.Y."/>
            <person name="Meinhardt L.W."/>
            <person name="Bailey B.A."/>
        </authorList>
    </citation>
    <scope>NUCLEOTIDE SEQUENCE [LARGE SCALE GENOMIC DNA]</scope>
    <source>
        <strain evidence="2 3">CT2</strain>
    </source>
</reference>
<name>A0A5N5QKJ6_9AGAM</name>
<dbReference type="EMBL" id="SSOP01000088">
    <property type="protein sequence ID" value="KAB5591817.1"/>
    <property type="molecule type" value="Genomic_DNA"/>
</dbReference>
<evidence type="ECO:0000313" key="3">
    <source>
        <dbReference type="Proteomes" id="UP000383932"/>
    </source>
</evidence>
<comment type="caution">
    <text evidence="2">The sequence shown here is derived from an EMBL/GenBank/DDBJ whole genome shotgun (WGS) entry which is preliminary data.</text>
</comment>
<protein>
    <submittedName>
        <fullName evidence="2">Geranylgeranyl pyrophosphate synthetase</fullName>
    </submittedName>
</protein>
<sequence length="476" mass="53592">MSNSFEPRGSDAYGSRGSRGSRGFRGSGDGRGYRGSRGYRGRGTNRFQTNFEPSLKLQEGLFDRDFDVISLSAKSVDPSVKVEATNVVTLGSYNWVDHPTPTMVIPGHAPVRKELELPFQLELDSGESFSDQNTNRLPLSPFEPMFRAIKVTQKQLGNDFKFSDENLDIITDRNNLRKLMRFITSHGPNRDPRPGSNREFRIDIQLALNGRTLVLTRRDDKTVESPRFKSYGRNFEKAATEHVAPILTSNSSRTVISRLQSTGHHRITRFDLLGLRFLVRYEVDAMILKPLAKAEDEDEGNLDFLIKAFARTSLLDSKLATKPIPVPALKKPESIVDVPNSELRHIVHGELVPQANILELQTLKNVYGITWSDTYTQLFLSQTPTLNVAKHSDGLISSIEIHDNNSQELKKAHNDLAPDFVSLVHLLKDIREIAKKRELAGKPFAIYWSGTGDLKIRCLHRSHIAHLPSEKELAAF</sequence>
<proteinExistence type="predicted"/>
<evidence type="ECO:0000313" key="2">
    <source>
        <dbReference type="EMBL" id="KAB5591817.1"/>
    </source>
</evidence>
<dbReference type="PANTHER" id="PTHR35179">
    <property type="entry name" value="PROTEIN CBG02620"/>
    <property type="match status" value="1"/>
</dbReference>
<accession>A0A5N5QKJ6</accession>
<organism evidence="2 3">
    <name type="scientific">Ceratobasidium theobromae</name>
    <dbReference type="NCBI Taxonomy" id="1582974"/>
    <lineage>
        <taxon>Eukaryota</taxon>
        <taxon>Fungi</taxon>
        <taxon>Dikarya</taxon>
        <taxon>Basidiomycota</taxon>
        <taxon>Agaricomycotina</taxon>
        <taxon>Agaricomycetes</taxon>
        <taxon>Cantharellales</taxon>
        <taxon>Ceratobasidiaceae</taxon>
        <taxon>Ceratobasidium</taxon>
    </lineage>
</organism>
<evidence type="ECO:0000256" key="1">
    <source>
        <dbReference type="SAM" id="MobiDB-lite"/>
    </source>
</evidence>
<feature type="region of interest" description="Disordered" evidence="1">
    <location>
        <begin position="1"/>
        <end position="47"/>
    </location>
</feature>
<dbReference type="PANTHER" id="PTHR35179:SF2">
    <property type="entry name" value="START DOMAIN-CONTAINING PROTEIN"/>
    <property type="match status" value="1"/>
</dbReference>
<keyword evidence="3" id="KW-1185">Reference proteome</keyword>
<feature type="compositionally biased region" description="Gly residues" evidence="1">
    <location>
        <begin position="23"/>
        <end position="35"/>
    </location>
</feature>